<evidence type="ECO:0000256" key="6">
    <source>
        <dbReference type="RuleBase" id="RU362006"/>
    </source>
</evidence>
<keyword evidence="9" id="KW-1185">Reference proteome</keyword>
<evidence type="ECO:0000256" key="3">
    <source>
        <dbReference type="ARBA" id="ARBA00022692"/>
    </source>
</evidence>
<comment type="subcellular location">
    <subcellularLocation>
        <location evidence="1 6">Membrane</location>
        <topology evidence="1 6">Multi-pass membrane protein</topology>
    </subcellularLocation>
</comment>
<dbReference type="STRING" id="283909.R7UL64"/>
<accession>R7UL64</accession>
<gene>
    <name evidence="7" type="ORF">CAPTEDRAFT_20933</name>
</gene>
<dbReference type="PANTHER" id="PTHR12300:SF161">
    <property type="entry name" value="RECEPTOR EXPRESSION-ENHANCING PROTEIN"/>
    <property type="match status" value="1"/>
</dbReference>
<keyword evidence="3 6" id="KW-0812">Transmembrane</keyword>
<feature type="transmembrane region" description="Helical" evidence="6">
    <location>
        <begin position="38"/>
        <end position="54"/>
    </location>
</feature>
<dbReference type="EMBL" id="AMQN01008283">
    <property type="status" value="NOT_ANNOTATED_CDS"/>
    <property type="molecule type" value="Genomic_DNA"/>
</dbReference>
<dbReference type="EnsemblMetazoa" id="CapteT20933">
    <property type="protein sequence ID" value="CapteP20933"/>
    <property type="gene ID" value="CapteG20933"/>
</dbReference>
<evidence type="ECO:0000313" key="9">
    <source>
        <dbReference type="Proteomes" id="UP000014760"/>
    </source>
</evidence>
<dbReference type="EMBL" id="KB302699">
    <property type="protein sequence ID" value="ELU03977.1"/>
    <property type="molecule type" value="Genomic_DNA"/>
</dbReference>
<reference evidence="8" key="3">
    <citation type="submission" date="2015-06" db="UniProtKB">
        <authorList>
            <consortium name="EnsemblMetazoa"/>
        </authorList>
    </citation>
    <scope>IDENTIFICATION</scope>
</reference>
<evidence type="ECO:0000313" key="8">
    <source>
        <dbReference type="EnsemblMetazoa" id="CapteP20933"/>
    </source>
</evidence>
<reference evidence="9" key="1">
    <citation type="submission" date="2012-12" db="EMBL/GenBank/DDBJ databases">
        <authorList>
            <person name="Hellsten U."/>
            <person name="Grimwood J."/>
            <person name="Chapman J.A."/>
            <person name="Shapiro H."/>
            <person name="Aerts A."/>
            <person name="Otillar R.P."/>
            <person name="Terry A.Y."/>
            <person name="Boore J.L."/>
            <person name="Simakov O."/>
            <person name="Marletaz F."/>
            <person name="Cho S.-J."/>
            <person name="Edsinger-Gonzales E."/>
            <person name="Havlak P."/>
            <person name="Kuo D.-H."/>
            <person name="Larsson T."/>
            <person name="Lv J."/>
            <person name="Arendt D."/>
            <person name="Savage R."/>
            <person name="Osoegawa K."/>
            <person name="de Jong P."/>
            <person name="Lindberg D.R."/>
            <person name="Seaver E.C."/>
            <person name="Weisblat D.A."/>
            <person name="Putnam N.H."/>
            <person name="Grigoriev I.V."/>
            <person name="Rokhsar D.S."/>
        </authorList>
    </citation>
    <scope>NUCLEOTIDE SEQUENCE</scope>
    <source>
        <strain evidence="9">I ESC-2004</strain>
    </source>
</reference>
<dbReference type="PANTHER" id="PTHR12300">
    <property type="entry name" value="HVA22-LIKE PROTEINS"/>
    <property type="match status" value="1"/>
</dbReference>
<reference evidence="7 9" key="2">
    <citation type="journal article" date="2013" name="Nature">
        <title>Insights into bilaterian evolution from three spiralian genomes.</title>
        <authorList>
            <person name="Simakov O."/>
            <person name="Marletaz F."/>
            <person name="Cho S.J."/>
            <person name="Edsinger-Gonzales E."/>
            <person name="Havlak P."/>
            <person name="Hellsten U."/>
            <person name="Kuo D.H."/>
            <person name="Larsson T."/>
            <person name="Lv J."/>
            <person name="Arendt D."/>
            <person name="Savage R."/>
            <person name="Osoegawa K."/>
            <person name="de Jong P."/>
            <person name="Grimwood J."/>
            <person name="Chapman J.A."/>
            <person name="Shapiro H."/>
            <person name="Aerts A."/>
            <person name="Otillar R.P."/>
            <person name="Terry A.Y."/>
            <person name="Boore J.L."/>
            <person name="Grigoriev I.V."/>
            <person name="Lindberg D.R."/>
            <person name="Seaver E.C."/>
            <person name="Weisblat D.A."/>
            <person name="Putnam N.H."/>
            <person name="Rokhsar D.S."/>
        </authorList>
    </citation>
    <scope>NUCLEOTIDE SEQUENCE</scope>
    <source>
        <strain evidence="7 9">I ESC-2004</strain>
    </source>
</reference>
<name>R7UL64_CAPTE</name>
<feature type="transmembrane region" description="Helical" evidence="6">
    <location>
        <begin position="117"/>
        <end position="140"/>
    </location>
</feature>
<evidence type="ECO:0000256" key="2">
    <source>
        <dbReference type="ARBA" id="ARBA00008573"/>
    </source>
</evidence>
<dbReference type="FunCoup" id="R7UL64">
    <property type="interactions" value="643"/>
</dbReference>
<dbReference type="HOGENOM" id="CLU_028431_2_0_1"/>
<evidence type="ECO:0000313" key="7">
    <source>
        <dbReference type="EMBL" id="ELU03977.1"/>
    </source>
</evidence>
<keyword evidence="4 6" id="KW-1133">Transmembrane helix</keyword>
<comment type="similarity">
    <text evidence="2 6">Belongs to the DP1 family.</text>
</comment>
<sequence>MAQQIEAFKAKLDKALHEKNAFTDILEKVEAKTNVRRLYLVMGLAAFLALYLMVGYGAQFLCNFLGFLYPAYASVKAIESKGKDDDTKWLTYWVVYSGFSLVEFFTDIFLFWIPFYWLLKCVFLLYCMVPTSWNGSIMIYNKVIRPFILKHQAKVDEALDKAAGVAQEVLDEVSAEESAKDAAAAALRSKME</sequence>
<keyword evidence="5 6" id="KW-0472">Membrane</keyword>
<dbReference type="Proteomes" id="UP000014760">
    <property type="component" value="Unassembled WGS sequence"/>
</dbReference>
<proteinExistence type="inferred from homology"/>
<dbReference type="AlphaFoldDB" id="R7UL64"/>
<evidence type="ECO:0000256" key="1">
    <source>
        <dbReference type="ARBA" id="ARBA00004141"/>
    </source>
</evidence>
<evidence type="ECO:0000256" key="5">
    <source>
        <dbReference type="ARBA" id="ARBA00023136"/>
    </source>
</evidence>
<protein>
    <recommendedName>
        <fullName evidence="6">Receptor expression-enhancing protein</fullName>
    </recommendedName>
</protein>
<evidence type="ECO:0000256" key="4">
    <source>
        <dbReference type="ARBA" id="ARBA00022989"/>
    </source>
</evidence>
<dbReference type="GO" id="GO:0016020">
    <property type="term" value="C:membrane"/>
    <property type="evidence" value="ECO:0007669"/>
    <property type="project" value="UniProtKB-SubCell"/>
</dbReference>
<dbReference type="InterPro" id="IPR004345">
    <property type="entry name" value="TB2_DP1_HVA22"/>
</dbReference>
<dbReference type="OrthoDB" id="10009287at2759"/>
<organism evidence="7">
    <name type="scientific">Capitella teleta</name>
    <name type="common">Polychaete worm</name>
    <dbReference type="NCBI Taxonomy" id="283909"/>
    <lineage>
        <taxon>Eukaryota</taxon>
        <taxon>Metazoa</taxon>
        <taxon>Spiralia</taxon>
        <taxon>Lophotrochozoa</taxon>
        <taxon>Annelida</taxon>
        <taxon>Polychaeta</taxon>
        <taxon>Sedentaria</taxon>
        <taxon>Scolecida</taxon>
        <taxon>Capitellidae</taxon>
        <taxon>Capitella</taxon>
    </lineage>
</organism>
<dbReference type="OMA" id="DTQYWVV"/>
<dbReference type="Pfam" id="PF03134">
    <property type="entry name" value="TB2_DP1_HVA22"/>
    <property type="match status" value="1"/>
</dbReference>